<proteinExistence type="predicted"/>
<feature type="non-terminal residue" evidence="2">
    <location>
        <position position="1"/>
    </location>
</feature>
<feature type="compositionally biased region" description="Polar residues" evidence="1">
    <location>
        <begin position="18"/>
        <end position="44"/>
    </location>
</feature>
<feature type="compositionally biased region" description="Polar residues" evidence="1">
    <location>
        <begin position="1"/>
        <end position="11"/>
    </location>
</feature>
<dbReference type="Proteomes" id="UP000677228">
    <property type="component" value="Unassembled WGS sequence"/>
</dbReference>
<evidence type="ECO:0000313" key="4">
    <source>
        <dbReference type="Proteomes" id="UP000677228"/>
    </source>
</evidence>
<name>A0A8S2G6L8_9BILA</name>
<dbReference type="Proteomes" id="UP000682733">
    <property type="component" value="Unassembled WGS sequence"/>
</dbReference>
<dbReference type="EMBL" id="CAJOBA010090731">
    <property type="protein sequence ID" value="CAF4483372.1"/>
    <property type="molecule type" value="Genomic_DNA"/>
</dbReference>
<feature type="compositionally biased region" description="Polar residues" evidence="1">
    <location>
        <begin position="91"/>
        <end position="101"/>
    </location>
</feature>
<gene>
    <name evidence="2" type="ORF">OVA965_LOCUS44444</name>
    <name evidence="3" type="ORF">TMI583_LOCUS47246</name>
</gene>
<evidence type="ECO:0000313" key="2">
    <source>
        <dbReference type="EMBL" id="CAF1643818.1"/>
    </source>
</evidence>
<dbReference type="AlphaFoldDB" id="A0A8S2G6L8"/>
<dbReference type="EMBL" id="CAJNOK010063440">
    <property type="protein sequence ID" value="CAF1643818.1"/>
    <property type="molecule type" value="Genomic_DNA"/>
</dbReference>
<organism evidence="2 4">
    <name type="scientific">Didymodactylos carnosus</name>
    <dbReference type="NCBI Taxonomy" id="1234261"/>
    <lineage>
        <taxon>Eukaryota</taxon>
        <taxon>Metazoa</taxon>
        <taxon>Spiralia</taxon>
        <taxon>Gnathifera</taxon>
        <taxon>Rotifera</taxon>
        <taxon>Eurotatoria</taxon>
        <taxon>Bdelloidea</taxon>
        <taxon>Philodinida</taxon>
        <taxon>Philodinidae</taxon>
        <taxon>Didymodactylos</taxon>
    </lineage>
</organism>
<sequence length="112" mass="12927">STAIYSPPQSDTIRHSRVPSSRKNDSPTNVKYYNTNHNISNDIKNNIPIRRHTNSTIKHEEHSSQTTMVSRGLQTDLNSFPTDQHVRNRSNENMFNMTPSNVYYYGMQPTSK</sequence>
<feature type="non-terminal residue" evidence="2">
    <location>
        <position position="112"/>
    </location>
</feature>
<comment type="caution">
    <text evidence="2">The sequence shown here is derived from an EMBL/GenBank/DDBJ whole genome shotgun (WGS) entry which is preliminary data.</text>
</comment>
<feature type="region of interest" description="Disordered" evidence="1">
    <location>
        <begin position="75"/>
        <end position="112"/>
    </location>
</feature>
<evidence type="ECO:0000313" key="3">
    <source>
        <dbReference type="EMBL" id="CAF4483372.1"/>
    </source>
</evidence>
<protein>
    <submittedName>
        <fullName evidence="2">Uncharacterized protein</fullName>
    </submittedName>
</protein>
<accession>A0A8S2G6L8</accession>
<feature type="region of interest" description="Disordered" evidence="1">
    <location>
        <begin position="1"/>
        <end position="44"/>
    </location>
</feature>
<reference evidence="2" key="1">
    <citation type="submission" date="2021-02" db="EMBL/GenBank/DDBJ databases">
        <authorList>
            <person name="Nowell W R."/>
        </authorList>
    </citation>
    <scope>NUCLEOTIDE SEQUENCE</scope>
</reference>
<evidence type="ECO:0000256" key="1">
    <source>
        <dbReference type="SAM" id="MobiDB-lite"/>
    </source>
</evidence>